<dbReference type="InterPro" id="IPR026444">
    <property type="entry name" value="Secre_tail"/>
</dbReference>
<evidence type="ECO:0000259" key="1">
    <source>
        <dbReference type="Pfam" id="PF18962"/>
    </source>
</evidence>
<dbReference type="SUPFAM" id="SSF48317">
    <property type="entry name" value="Acid phosphatase/Vanadium-dependent haloperoxidase"/>
    <property type="match status" value="1"/>
</dbReference>
<dbReference type="AlphaFoldDB" id="A0A0F9NGQ0"/>
<dbReference type="GO" id="GO:0004601">
    <property type="term" value="F:peroxidase activity"/>
    <property type="evidence" value="ECO:0007669"/>
    <property type="project" value="InterPro"/>
</dbReference>
<dbReference type="Pfam" id="PF18962">
    <property type="entry name" value="Por_Secre_tail"/>
    <property type="match status" value="1"/>
</dbReference>
<evidence type="ECO:0000313" key="2">
    <source>
        <dbReference type="EMBL" id="KKM87900.1"/>
    </source>
</evidence>
<comment type="caution">
    <text evidence="2">The sequence shown here is derived from an EMBL/GenBank/DDBJ whole genome shotgun (WGS) entry which is preliminary data.</text>
</comment>
<dbReference type="CDD" id="cd03398">
    <property type="entry name" value="PAP2_haloperoxidase"/>
    <property type="match status" value="1"/>
</dbReference>
<gene>
    <name evidence="2" type="ORF">LCGC14_1264230</name>
</gene>
<dbReference type="InterPro" id="IPR052559">
    <property type="entry name" value="V-haloperoxidase"/>
</dbReference>
<organism evidence="2">
    <name type="scientific">marine sediment metagenome</name>
    <dbReference type="NCBI Taxonomy" id="412755"/>
    <lineage>
        <taxon>unclassified sequences</taxon>
        <taxon>metagenomes</taxon>
        <taxon>ecological metagenomes</taxon>
    </lineage>
</organism>
<dbReference type="EMBL" id="LAZR01007036">
    <property type="protein sequence ID" value="KKM87900.1"/>
    <property type="molecule type" value="Genomic_DNA"/>
</dbReference>
<reference evidence="2" key="1">
    <citation type="journal article" date="2015" name="Nature">
        <title>Complex archaea that bridge the gap between prokaryotes and eukaryotes.</title>
        <authorList>
            <person name="Spang A."/>
            <person name="Saw J.H."/>
            <person name="Jorgensen S.L."/>
            <person name="Zaremba-Niedzwiedzka K."/>
            <person name="Martijn J."/>
            <person name="Lind A.E."/>
            <person name="van Eijk R."/>
            <person name="Schleper C."/>
            <person name="Guy L."/>
            <person name="Ettema T.J."/>
        </authorList>
    </citation>
    <scope>NUCLEOTIDE SEQUENCE</scope>
</reference>
<dbReference type="InterPro" id="IPR036938">
    <property type="entry name" value="PAP2/HPO_sf"/>
</dbReference>
<proteinExistence type="predicted"/>
<name>A0A0F9NGQ0_9ZZZZ</name>
<feature type="non-terminal residue" evidence="2">
    <location>
        <position position="1"/>
    </location>
</feature>
<dbReference type="InterPro" id="IPR016119">
    <property type="entry name" value="Br/Cl_peroxidase_C"/>
</dbReference>
<feature type="domain" description="Secretion system C-terminal sorting" evidence="1">
    <location>
        <begin position="362"/>
        <end position="432"/>
    </location>
</feature>
<dbReference type="PANTHER" id="PTHR34599">
    <property type="entry name" value="PEROXIDASE-RELATED"/>
    <property type="match status" value="1"/>
</dbReference>
<dbReference type="NCBIfam" id="TIGR04183">
    <property type="entry name" value="Por_Secre_tail"/>
    <property type="match status" value="1"/>
</dbReference>
<accession>A0A0F9NGQ0</accession>
<protein>
    <recommendedName>
        <fullName evidence="1">Secretion system C-terminal sorting domain-containing protein</fullName>
    </recommendedName>
</protein>
<sequence length="434" mass="48336">LDPAQDVLLDISPNALGNININSFPENFSDYNQFYNFEDGGDTGEGYDENPITGNGYEPQIVNMGDYTRVLAEFWADGPNSETPPGHWFTILNYINDHPQLKKKFNGKGEILDDLEWSIKAYFTLGGAMHDAAVAAWSIKGYYDYIRPISAIRYMAGRGQSSNPDLPNFDALGLELRTGFIELVSENDPLVGDENENLNKIKLWAWRGPDEIENPNVDVAGTGWILAENWWPYQRPTFITPPFAGYVSGHSTFSRAAAEVLTLVTGDAFFPGGIGEFQADRNAFLVFEEGPSEDVVLQWATYRDASDQCSLSRIWGGIHPPADDLKGRLIGEKIGKEAYDFAVQYFNSQEESTLVEITKTTIYPNPTANEVHVVVANHKEPYTLALFDLTGKLILQEQMSELKSLITLDGLPKGLYVLDVSSNGKSEEHLIIKK</sequence>
<dbReference type="PANTHER" id="PTHR34599:SF2">
    <property type="entry name" value="TRAF-TYPE DOMAIN-CONTAINING PROTEIN"/>
    <property type="match status" value="1"/>
</dbReference>
<dbReference type="Gene3D" id="1.10.606.10">
    <property type="entry name" value="Vanadium-containing Chloroperoxidase, domain 2"/>
    <property type="match status" value="1"/>
</dbReference>